<keyword evidence="2" id="KW-1185">Reference proteome</keyword>
<dbReference type="SUPFAM" id="SSF52096">
    <property type="entry name" value="ClpP/crotonase"/>
    <property type="match status" value="1"/>
</dbReference>
<gene>
    <name evidence="1" type="ORF">HFP15_25195</name>
</gene>
<organism evidence="1 2">
    <name type="scientific">Amycolatopsis acididurans</name>
    <dbReference type="NCBI Taxonomy" id="2724524"/>
    <lineage>
        <taxon>Bacteria</taxon>
        <taxon>Bacillati</taxon>
        <taxon>Actinomycetota</taxon>
        <taxon>Actinomycetes</taxon>
        <taxon>Pseudonocardiales</taxon>
        <taxon>Pseudonocardiaceae</taxon>
        <taxon>Amycolatopsis</taxon>
    </lineage>
</organism>
<reference evidence="1 2" key="1">
    <citation type="submission" date="2020-04" db="EMBL/GenBank/DDBJ databases">
        <title>Novel species.</title>
        <authorList>
            <person name="Teo W.F.A."/>
            <person name="Lipun K."/>
            <person name="Srisuk N."/>
            <person name="Duangmal K."/>
        </authorList>
    </citation>
    <scope>NUCLEOTIDE SEQUENCE [LARGE SCALE GENOMIC DNA]</scope>
    <source>
        <strain evidence="1 2">K13G38</strain>
    </source>
</reference>
<name>A0ABX1JC43_9PSEU</name>
<dbReference type="InterPro" id="IPR029045">
    <property type="entry name" value="ClpP/crotonase-like_dom_sf"/>
</dbReference>
<sequence>MRHAPDFDQYSKRYPHAAMQRDENGVLELTLHTDGESLVWTQEVHDELPYLFTDIAGDRENSVLLLTGAGDAWCDDLDFTTFQVTTAESWDNILYEGTRLLTTLLAITVPVVAAINGPVRFHSELPIMSDVVVASETAVFSDRGHFAKGVVPGDGAHVVWTHVLGPNRGRYYLLMGQELNADEAKAAGAVAEVLPPAEVLPRAREIARYLAAKPFLTRRYARDVLTREYRRLLADGVGTGLALQGLATQASWDH</sequence>
<comment type="caution">
    <text evidence="1">The sequence shown here is derived from an EMBL/GenBank/DDBJ whole genome shotgun (WGS) entry which is preliminary data.</text>
</comment>
<dbReference type="Proteomes" id="UP000715441">
    <property type="component" value="Unassembled WGS sequence"/>
</dbReference>
<protein>
    <submittedName>
        <fullName evidence="1">Enoyl-CoA hydratase/isomerase family protein</fullName>
    </submittedName>
</protein>
<dbReference type="CDD" id="cd06558">
    <property type="entry name" value="crotonase-like"/>
    <property type="match status" value="1"/>
</dbReference>
<dbReference type="EMBL" id="JAAXLS010000020">
    <property type="protein sequence ID" value="NKQ56180.1"/>
    <property type="molecule type" value="Genomic_DNA"/>
</dbReference>
<dbReference type="Gene3D" id="3.90.226.10">
    <property type="entry name" value="2-enoyl-CoA Hydratase, Chain A, domain 1"/>
    <property type="match status" value="1"/>
</dbReference>
<dbReference type="InterPro" id="IPR001753">
    <property type="entry name" value="Enoyl-CoA_hydra/iso"/>
</dbReference>
<dbReference type="RefSeq" id="WP_168519215.1">
    <property type="nucleotide sequence ID" value="NZ_JAAXLS010000020.1"/>
</dbReference>
<dbReference type="PANTHER" id="PTHR43459:SF1">
    <property type="entry name" value="EG:BACN32G11.4 PROTEIN"/>
    <property type="match status" value="1"/>
</dbReference>
<dbReference type="PANTHER" id="PTHR43459">
    <property type="entry name" value="ENOYL-COA HYDRATASE"/>
    <property type="match status" value="1"/>
</dbReference>
<accession>A0ABX1JC43</accession>
<proteinExistence type="predicted"/>
<dbReference type="Pfam" id="PF00378">
    <property type="entry name" value="ECH_1"/>
    <property type="match status" value="1"/>
</dbReference>
<evidence type="ECO:0000313" key="1">
    <source>
        <dbReference type="EMBL" id="NKQ56180.1"/>
    </source>
</evidence>
<evidence type="ECO:0000313" key="2">
    <source>
        <dbReference type="Proteomes" id="UP000715441"/>
    </source>
</evidence>